<keyword evidence="2" id="KW-0689">Ribosomal protein</keyword>
<name>A0ABY4MBS3_9ACTN</name>
<dbReference type="Gene3D" id="3.30.1390.10">
    <property type="match status" value="1"/>
</dbReference>
<dbReference type="Pfam" id="PF00542">
    <property type="entry name" value="Ribosomal_L12"/>
    <property type="match status" value="1"/>
</dbReference>
<feature type="domain" description="Large ribosomal subunit protein bL12 C-terminal" evidence="1">
    <location>
        <begin position="11"/>
        <end position="37"/>
    </location>
</feature>
<dbReference type="SUPFAM" id="SSF54736">
    <property type="entry name" value="ClpS-like"/>
    <property type="match status" value="1"/>
</dbReference>
<keyword evidence="2" id="KW-0687">Ribonucleoprotein</keyword>
<keyword evidence="3" id="KW-1185">Reference proteome</keyword>
<dbReference type="GO" id="GO:0005840">
    <property type="term" value="C:ribosome"/>
    <property type="evidence" value="ECO:0007669"/>
    <property type="project" value="UniProtKB-KW"/>
</dbReference>
<sequence length="40" mass="4620">MAEIDELLRQGKRIQAIKLHRELTGSGLSEAKEAVERRMR</sequence>
<evidence type="ECO:0000313" key="2">
    <source>
        <dbReference type="EMBL" id="UQA95187.1"/>
    </source>
</evidence>
<dbReference type="InterPro" id="IPR014719">
    <property type="entry name" value="Ribosomal_bL12_C/ClpS-like"/>
</dbReference>
<protein>
    <submittedName>
        <fullName evidence="2">Ribosomal protein L7/L12</fullName>
    </submittedName>
</protein>
<gene>
    <name evidence="2" type="ORF">K9S39_28015</name>
</gene>
<organism evidence="2 3">
    <name type="scientific">Streptomyces halobius</name>
    <dbReference type="NCBI Taxonomy" id="2879846"/>
    <lineage>
        <taxon>Bacteria</taxon>
        <taxon>Bacillati</taxon>
        <taxon>Actinomycetota</taxon>
        <taxon>Actinomycetes</taxon>
        <taxon>Kitasatosporales</taxon>
        <taxon>Streptomycetaceae</taxon>
        <taxon>Streptomyces</taxon>
    </lineage>
</organism>
<proteinExistence type="predicted"/>
<evidence type="ECO:0000259" key="1">
    <source>
        <dbReference type="Pfam" id="PF00542"/>
    </source>
</evidence>
<dbReference type="Proteomes" id="UP000830115">
    <property type="component" value="Chromosome"/>
</dbReference>
<dbReference type="RefSeq" id="WP_248866063.1">
    <property type="nucleotide sequence ID" value="NZ_CP086322.1"/>
</dbReference>
<dbReference type="InterPro" id="IPR013823">
    <property type="entry name" value="Ribosomal_bL12_C"/>
</dbReference>
<evidence type="ECO:0000313" key="3">
    <source>
        <dbReference type="Proteomes" id="UP000830115"/>
    </source>
</evidence>
<accession>A0ABY4MBS3</accession>
<reference evidence="2" key="1">
    <citation type="submission" date="2021-10" db="EMBL/GenBank/DDBJ databases">
        <title>Streptomyces nigrumlapis sp.nov.,an antimicrobial producing actinobacterium isolated from Black Gobi rocks.</title>
        <authorList>
            <person name="Wen Y."/>
            <person name="Zhang W."/>
            <person name="Liu X.G."/>
        </authorList>
    </citation>
    <scope>NUCLEOTIDE SEQUENCE</scope>
    <source>
        <strain evidence="2">ST13-2-2</strain>
    </source>
</reference>
<dbReference type="EMBL" id="CP086322">
    <property type="protein sequence ID" value="UQA95187.1"/>
    <property type="molecule type" value="Genomic_DNA"/>
</dbReference>